<dbReference type="RefSeq" id="XP_044561376.1">
    <property type="nucleotide sequence ID" value="XM_044707990.1"/>
</dbReference>
<dbReference type="SUPFAM" id="SSF51445">
    <property type="entry name" value="(Trans)glycosidases"/>
    <property type="match status" value="1"/>
</dbReference>
<sequence>MLVTTHFRIGVIPLLLLVFVLNHNTMLVDCFIRVHTPTQQFMDETNRTRIFHGVNVVYKIAPFYPDLYNFNTNTSLTDKDLQNLRTWGFNVIRLYLSWEGTEPKRGQYDTNYLAILKGIIRQCEKYGIMVILDVHQDVMSDLFCGEGFPRWAVQYSTPEFPYPFNNIHLRINQTTHAPIVSDCLQHAFFQYYLTTAASNAFQNFYDNVNGVRDAFADFWKYSANYFKDEPNVLGLEIINEPFAGDIYADLSLLLDQTGKADRKNLLPLYQQVYQSIRSVNKNHLVFFEQAVTDLLSSGFDESPLGTQDLDKQVFSYHVYCFDVNSTGDPNNRFICQIGDDAVLGAKEYDVKRFKTGGFMTEFGALSNFTQSEHEIEWITGLADEYLRSWTYWQFKYYNDVTTAASPPTIESFYGPNGELQSRKVKALSRTYAQAICGNPVGMTFDPLFSDFYLLFTYIKSLNCDSQPTVVYFNQEFYYPNGFDVRVMPQNALFVKQSEMNYLQFLVRSENVVDGQQIEIRITRSN</sequence>
<comment type="similarity">
    <text evidence="1 4">Belongs to the glycosyl hydrolase 5 (cellulase A) family.</text>
</comment>
<evidence type="ECO:0000256" key="2">
    <source>
        <dbReference type="ARBA" id="ARBA00022801"/>
    </source>
</evidence>
<gene>
    <name evidence="8" type="ORF">FDP41_004562</name>
</gene>
<protein>
    <recommendedName>
        <fullName evidence="10">Glycoside hydrolase family 5 domain-containing protein</fullName>
    </recommendedName>
</protein>
<dbReference type="Gene3D" id="3.20.20.80">
    <property type="entry name" value="Glycosidases"/>
    <property type="match status" value="1"/>
</dbReference>
<feature type="domain" description="Glycoside hydrolase family 5 C-terminal" evidence="7">
    <location>
        <begin position="429"/>
        <end position="521"/>
    </location>
</feature>
<dbReference type="GO" id="GO:0004553">
    <property type="term" value="F:hydrolase activity, hydrolyzing O-glycosyl compounds"/>
    <property type="evidence" value="ECO:0007669"/>
    <property type="project" value="InterPro"/>
</dbReference>
<dbReference type="Proteomes" id="UP000444721">
    <property type="component" value="Unassembled WGS sequence"/>
</dbReference>
<dbReference type="InterPro" id="IPR001547">
    <property type="entry name" value="Glyco_hydro_5"/>
</dbReference>
<dbReference type="PANTHER" id="PTHR31308:SF3">
    <property type="entry name" value="ENDOGLYCOCERAMIDASE"/>
    <property type="match status" value="1"/>
</dbReference>
<dbReference type="InterPro" id="IPR017853">
    <property type="entry name" value="GH"/>
</dbReference>
<dbReference type="Pfam" id="PF00150">
    <property type="entry name" value="Cellulase"/>
    <property type="match status" value="1"/>
</dbReference>
<evidence type="ECO:0000313" key="8">
    <source>
        <dbReference type="EMBL" id="KAF0976663.1"/>
    </source>
</evidence>
<dbReference type="InterPro" id="IPR013780">
    <property type="entry name" value="Glyco_hydro_b"/>
</dbReference>
<evidence type="ECO:0000256" key="3">
    <source>
        <dbReference type="ARBA" id="ARBA00023295"/>
    </source>
</evidence>
<dbReference type="OMA" id="WSLSYTS"/>
<accession>A0A6A5BFQ2</accession>
<dbReference type="InterPro" id="IPR052066">
    <property type="entry name" value="Glycosphingolipid_Hydrolases"/>
</dbReference>
<feature type="signal peptide" evidence="5">
    <location>
        <begin position="1"/>
        <end position="30"/>
    </location>
</feature>
<evidence type="ECO:0000259" key="7">
    <source>
        <dbReference type="Pfam" id="PF18564"/>
    </source>
</evidence>
<feature type="chain" id="PRO_5025405993" description="Glycoside hydrolase family 5 domain-containing protein" evidence="5">
    <location>
        <begin position="31"/>
        <end position="525"/>
    </location>
</feature>
<keyword evidence="2 4" id="KW-0378">Hydrolase</keyword>
<keyword evidence="5" id="KW-0732">Signal</keyword>
<dbReference type="AlphaFoldDB" id="A0A6A5BFQ2"/>
<keyword evidence="3 4" id="KW-0326">Glycosidase</keyword>
<dbReference type="VEuPathDB" id="AmoebaDB:NF0114790"/>
<dbReference type="VEuPathDB" id="AmoebaDB:NfTy_082630"/>
<dbReference type="PROSITE" id="PS00659">
    <property type="entry name" value="GLYCOSYL_HYDROL_F5"/>
    <property type="match status" value="1"/>
</dbReference>
<organism evidence="8 9">
    <name type="scientific">Naegleria fowleri</name>
    <name type="common">Brain eating amoeba</name>
    <dbReference type="NCBI Taxonomy" id="5763"/>
    <lineage>
        <taxon>Eukaryota</taxon>
        <taxon>Discoba</taxon>
        <taxon>Heterolobosea</taxon>
        <taxon>Tetramitia</taxon>
        <taxon>Eutetramitia</taxon>
        <taxon>Vahlkampfiidae</taxon>
        <taxon>Naegleria</taxon>
    </lineage>
</organism>
<dbReference type="GO" id="GO:0000272">
    <property type="term" value="P:polysaccharide catabolic process"/>
    <property type="evidence" value="ECO:0007669"/>
    <property type="project" value="InterPro"/>
</dbReference>
<comment type="caution">
    <text evidence="8">The sequence shown here is derived from an EMBL/GenBank/DDBJ whole genome shotgun (WGS) entry which is preliminary data.</text>
</comment>
<keyword evidence="9" id="KW-1185">Reference proteome</keyword>
<evidence type="ECO:0000256" key="5">
    <source>
        <dbReference type="SAM" id="SignalP"/>
    </source>
</evidence>
<proteinExistence type="inferred from homology"/>
<dbReference type="Gene3D" id="2.60.40.1180">
    <property type="entry name" value="Golgi alpha-mannosidase II"/>
    <property type="match status" value="1"/>
</dbReference>
<dbReference type="GO" id="GO:1901136">
    <property type="term" value="P:carbohydrate derivative catabolic process"/>
    <property type="evidence" value="ECO:0007669"/>
    <property type="project" value="UniProtKB-ARBA"/>
</dbReference>
<dbReference type="OrthoDB" id="1887033at2759"/>
<dbReference type="EMBL" id="VFQX01000037">
    <property type="protein sequence ID" value="KAF0976663.1"/>
    <property type="molecule type" value="Genomic_DNA"/>
</dbReference>
<evidence type="ECO:0008006" key="10">
    <source>
        <dbReference type="Google" id="ProtNLM"/>
    </source>
</evidence>
<evidence type="ECO:0000256" key="4">
    <source>
        <dbReference type="RuleBase" id="RU361153"/>
    </source>
</evidence>
<dbReference type="PANTHER" id="PTHR31308">
    <property type="match status" value="1"/>
</dbReference>
<evidence type="ECO:0000259" key="6">
    <source>
        <dbReference type="Pfam" id="PF00150"/>
    </source>
</evidence>
<dbReference type="InterPro" id="IPR018087">
    <property type="entry name" value="Glyco_hydro_5_CS"/>
</dbReference>
<dbReference type="GO" id="GO:0016042">
    <property type="term" value="P:lipid catabolic process"/>
    <property type="evidence" value="ECO:0007669"/>
    <property type="project" value="UniProtKB-ARBA"/>
</dbReference>
<evidence type="ECO:0000256" key="1">
    <source>
        <dbReference type="ARBA" id="ARBA00005641"/>
    </source>
</evidence>
<dbReference type="GeneID" id="68111780"/>
<evidence type="ECO:0000313" key="9">
    <source>
        <dbReference type="Proteomes" id="UP000444721"/>
    </source>
</evidence>
<dbReference type="VEuPathDB" id="AmoebaDB:NF0114800"/>
<feature type="domain" description="Glycoside hydrolase family 5" evidence="6">
    <location>
        <begin position="76"/>
        <end position="397"/>
    </location>
</feature>
<dbReference type="Pfam" id="PF18564">
    <property type="entry name" value="Glyco_hydro_5_C"/>
    <property type="match status" value="1"/>
</dbReference>
<dbReference type="VEuPathDB" id="AmoebaDB:FDP41_004562"/>
<reference evidence="8 9" key="1">
    <citation type="journal article" date="2019" name="Sci. Rep.">
        <title>Nanopore sequencing improves the draft genome of the human pathogenic amoeba Naegleria fowleri.</title>
        <authorList>
            <person name="Liechti N."/>
            <person name="Schurch N."/>
            <person name="Bruggmann R."/>
            <person name="Wittwer M."/>
        </authorList>
    </citation>
    <scope>NUCLEOTIDE SEQUENCE [LARGE SCALE GENOMIC DNA]</scope>
    <source>
        <strain evidence="8 9">ATCC 30894</strain>
    </source>
</reference>
<name>A0A6A5BFQ2_NAEFO</name>
<dbReference type="InterPro" id="IPR041036">
    <property type="entry name" value="GH5_C"/>
</dbReference>